<evidence type="ECO:0000256" key="1">
    <source>
        <dbReference type="SAM" id="Phobius"/>
    </source>
</evidence>
<sequence>MKRLLTSLPVWLVLADMVYGLGINVYQSLNLHQSAAPDSPSLTPEIAFNSLQIISNGGMVLIIGFGLTVLLQLNRSVLRRQILPIGIFRTLGLIAVLAFSLPAVWEWFWAILNLMSGNNTINLHNPRYLITALCLPLTALLCLTRLFGWYRLHRTHSPEAVYGERE</sequence>
<evidence type="ECO:0008006" key="4">
    <source>
        <dbReference type="Google" id="ProtNLM"/>
    </source>
</evidence>
<protein>
    <recommendedName>
        <fullName evidence="4">Integral membrane protein</fullName>
    </recommendedName>
</protein>
<name>A0ABY7RJI4_9NEIS</name>
<keyword evidence="1" id="KW-0812">Transmembrane</keyword>
<keyword evidence="1" id="KW-0472">Membrane</keyword>
<keyword evidence="1" id="KW-1133">Transmembrane helix</keyword>
<organism evidence="2 3">
    <name type="scientific">Neisseria lisongii</name>
    <dbReference type="NCBI Taxonomy" id="2912188"/>
    <lineage>
        <taxon>Bacteria</taxon>
        <taxon>Pseudomonadati</taxon>
        <taxon>Pseudomonadota</taxon>
        <taxon>Betaproteobacteria</taxon>
        <taxon>Neisseriales</taxon>
        <taxon>Neisseriaceae</taxon>
        <taxon>Neisseria</taxon>
    </lineage>
</organism>
<feature type="transmembrane region" description="Helical" evidence="1">
    <location>
        <begin position="128"/>
        <end position="147"/>
    </location>
</feature>
<evidence type="ECO:0000313" key="2">
    <source>
        <dbReference type="EMBL" id="WCL71453.1"/>
    </source>
</evidence>
<dbReference type="Proteomes" id="UP001221268">
    <property type="component" value="Chromosome"/>
</dbReference>
<feature type="transmembrane region" description="Helical" evidence="1">
    <location>
        <begin position="53"/>
        <end position="73"/>
    </location>
</feature>
<gene>
    <name evidence="2" type="ORF">PJU73_09025</name>
</gene>
<evidence type="ECO:0000313" key="3">
    <source>
        <dbReference type="Proteomes" id="UP001221268"/>
    </source>
</evidence>
<dbReference type="EMBL" id="CP116766">
    <property type="protein sequence ID" value="WCL71453.1"/>
    <property type="molecule type" value="Genomic_DNA"/>
</dbReference>
<proteinExistence type="predicted"/>
<keyword evidence="3" id="KW-1185">Reference proteome</keyword>
<feature type="transmembrane region" description="Helical" evidence="1">
    <location>
        <begin position="85"/>
        <end position="108"/>
    </location>
</feature>
<reference evidence="2 3" key="1">
    <citation type="submission" date="2023-01" db="EMBL/GenBank/DDBJ databases">
        <authorList>
            <person name="Yang C."/>
        </authorList>
    </citation>
    <scope>NUCLEOTIDE SEQUENCE [LARGE SCALE GENOMIC DNA]</scope>
    <source>
        <strain evidence="2 3">ZJ106</strain>
    </source>
</reference>
<accession>A0ABY7RJI4</accession>
<dbReference type="RefSeq" id="WP_237090421.1">
    <property type="nucleotide sequence ID" value="NZ_CP116766.1"/>
</dbReference>